<accession>A0A0V0QH28</accession>
<sequence>MEKFRKDIHKVIDSKDLDPVHIEINDQKQSSLQQELAALVKIVQMESNYHQGHQNQLASPSGQFRDQTIISPSANRSGFGQGSANQSQIPVPVKLKPQSQLNIDQDQETGAYELNLQTNKTQLEVNLKDYFLPDCQRKYLHFFVQEEDCTKLYYCDVEQDKTRYQEIKLGPDQFAPDFHKSIILPNGDIYLIGGTSLSGQKSNQISKFDWNSKELVPVAEMKYPRSSHALAYLNEKIYIIGGYTTNADKKSSLTKSVEEFDISTKRVRQVASLNQGVVSAAATGFNGKYLFKFGGMTEQRQMSAVIEKYDPQFDTWSVIDPRISPQPLQILSTGCCGQINESQIMVFGGYNQDNYSSRQCFLFQVDENNDGNCAIKCINWKPLPVQEGFWNNQAFVWRGVLYAQQNVTSENQIDCKQNERHVLGFQGDDWLVLNQH</sequence>
<evidence type="ECO:0000313" key="6">
    <source>
        <dbReference type="Proteomes" id="UP000054937"/>
    </source>
</evidence>
<dbReference type="EMBL" id="LDAU01000170">
    <property type="protein sequence ID" value="KRX01533.1"/>
    <property type="molecule type" value="Genomic_DNA"/>
</dbReference>
<organism evidence="5 6">
    <name type="scientific">Pseudocohnilembus persalinus</name>
    <name type="common">Ciliate</name>
    <dbReference type="NCBI Taxonomy" id="266149"/>
    <lineage>
        <taxon>Eukaryota</taxon>
        <taxon>Sar</taxon>
        <taxon>Alveolata</taxon>
        <taxon>Ciliophora</taxon>
        <taxon>Intramacronucleata</taxon>
        <taxon>Oligohymenophorea</taxon>
        <taxon>Scuticociliatia</taxon>
        <taxon>Philasterida</taxon>
        <taxon>Pseudocohnilembidae</taxon>
        <taxon>Pseudocohnilembus</taxon>
    </lineage>
</organism>
<evidence type="ECO:0000313" key="5">
    <source>
        <dbReference type="EMBL" id="KRX01533.1"/>
    </source>
</evidence>
<evidence type="ECO:0000256" key="1">
    <source>
        <dbReference type="ARBA" id="ARBA00022441"/>
    </source>
</evidence>
<keyword evidence="2" id="KW-0677">Repeat</keyword>
<keyword evidence="6" id="KW-1185">Reference proteome</keyword>
<evidence type="ECO:0000256" key="3">
    <source>
        <dbReference type="SAM" id="MobiDB-lite"/>
    </source>
</evidence>
<name>A0A0V0QH28_PSEPJ</name>
<comment type="caution">
    <text evidence="5">The sequence shown here is derived from an EMBL/GenBank/DDBJ whole genome shotgun (WGS) entry which is preliminary data.</text>
</comment>
<dbReference type="InterPro" id="IPR015915">
    <property type="entry name" value="Kelch-typ_b-propeller"/>
</dbReference>
<dbReference type="InterPro" id="IPR051746">
    <property type="entry name" value="Kelch_domain_containing_8"/>
</dbReference>
<feature type="compositionally biased region" description="Polar residues" evidence="3">
    <location>
        <begin position="71"/>
        <end position="89"/>
    </location>
</feature>
<dbReference type="AlphaFoldDB" id="A0A0V0QH28"/>
<dbReference type="Proteomes" id="UP000054937">
    <property type="component" value="Unassembled WGS sequence"/>
</dbReference>
<dbReference type="SMART" id="SM00612">
    <property type="entry name" value="Kelch"/>
    <property type="match status" value="3"/>
</dbReference>
<dbReference type="InterPro" id="IPR006652">
    <property type="entry name" value="Kelch_1"/>
</dbReference>
<dbReference type="PANTHER" id="PTHR46260:SF3">
    <property type="entry name" value="RING-TYPE DOMAIN-CONTAINING PROTEIN"/>
    <property type="match status" value="1"/>
</dbReference>
<dbReference type="PANTHER" id="PTHR46260">
    <property type="entry name" value="RING-TYPE DOMAIN-CONTAINING PROTEIN"/>
    <property type="match status" value="1"/>
</dbReference>
<reference evidence="5 6" key="1">
    <citation type="journal article" date="2015" name="Sci. Rep.">
        <title>Genome of the facultative scuticociliatosis pathogen Pseudocohnilembus persalinus provides insight into its virulence through horizontal gene transfer.</title>
        <authorList>
            <person name="Xiong J."/>
            <person name="Wang G."/>
            <person name="Cheng J."/>
            <person name="Tian M."/>
            <person name="Pan X."/>
            <person name="Warren A."/>
            <person name="Jiang C."/>
            <person name="Yuan D."/>
            <person name="Miao W."/>
        </authorList>
    </citation>
    <scope>NUCLEOTIDE SEQUENCE [LARGE SCALE GENOMIC DNA]</scope>
    <source>
        <strain evidence="5">36N120E</strain>
    </source>
</reference>
<evidence type="ECO:0000259" key="4">
    <source>
        <dbReference type="Pfam" id="PF24981"/>
    </source>
</evidence>
<evidence type="ECO:0000256" key="2">
    <source>
        <dbReference type="ARBA" id="ARBA00022737"/>
    </source>
</evidence>
<feature type="domain" description="Attractin/MKLN-like beta-propeller" evidence="4">
    <location>
        <begin position="189"/>
        <end position="365"/>
    </location>
</feature>
<keyword evidence="1" id="KW-0880">Kelch repeat</keyword>
<dbReference type="SUPFAM" id="SSF117281">
    <property type="entry name" value="Kelch motif"/>
    <property type="match status" value="1"/>
</dbReference>
<dbReference type="InterPro" id="IPR056737">
    <property type="entry name" value="Beta-prop_ATRN-MKLN-like"/>
</dbReference>
<gene>
    <name evidence="5" type="ORF">PPERSA_01436</name>
</gene>
<proteinExistence type="predicted"/>
<dbReference type="OMA" id="ASCVQIN"/>
<protein>
    <recommendedName>
        <fullName evidence="4">Attractin/MKLN-like beta-propeller domain-containing protein</fullName>
    </recommendedName>
</protein>
<feature type="region of interest" description="Disordered" evidence="3">
    <location>
        <begin position="71"/>
        <end position="91"/>
    </location>
</feature>
<dbReference type="Gene3D" id="2.120.10.80">
    <property type="entry name" value="Kelch-type beta propeller"/>
    <property type="match status" value="1"/>
</dbReference>
<dbReference type="Pfam" id="PF24981">
    <property type="entry name" value="Beta-prop_ATRN-LZTR1"/>
    <property type="match status" value="1"/>
</dbReference>
<dbReference type="OrthoDB" id="283842at2759"/>
<dbReference type="InParanoid" id="A0A0V0QH28"/>